<keyword evidence="3" id="KW-0269">Exonuclease</keyword>
<evidence type="ECO:0000259" key="2">
    <source>
        <dbReference type="Pfam" id="PF00149"/>
    </source>
</evidence>
<dbReference type="PANTHER" id="PTHR30337">
    <property type="entry name" value="COMPONENT OF ATP-DEPENDENT DSDNA EXONUCLEASE"/>
    <property type="match status" value="1"/>
</dbReference>
<reference evidence="3" key="1">
    <citation type="submission" date="2023-07" db="EMBL/GenBank/DDBJ databases">
        <title>Sorghum-associated microbial communities from plants grown in Nebraska, USA.</title>
        <authorList>
            <person name="Schachtman D."/>
        </authorList>
    </citation>
    <scope>NUCLEOTIDE SEQUENCE</scope>
    <source>
        <strain evidence="3">DS3754</strain>
    </source>
</reference>
<feature type="domain" description="Calcineurin-like phosphoesterase" evidence="2">
    <location>
        <begin position="3"/>
        <end position="199"/>
    </location>
</feature>
<protein>
    <submittedName>
        <fullName evidence="3">DNA repair exonuclease SbcCD nuclease subunit</fullName>
    </submittedName>
</protein>
<dbReference type="InterPro" id="IPR014576">
    <property type="entry name" value="Pesterase_YhaO"/>
</dbReference>
<dbReference type="AlphaFoldDB" id="A0AAW8D6W3"/>
<dbReference type="GO" id="GO:0004527">
    <property type="term" value="F:exonuclease activity"/>
    <property type="evidence" value="ECO:0007669"/>
    <property type="project" value="UniProtKB-KW"/>
</dbReference>
<evidence type="ECO:0000313" key="3">
    <source>
        <dbReference type="EMBL" id="MDP9896777.1"/>
    </source>
</evidence>
<name>A0AAW8D6W3_9BURK</name>
<accession>A0AAW8D6W3</accession>
<dbReference type="RefSeq" id="WP_307686968.1">
    <property type="nucleotide sequence ID" value="NZ_JAUSRD010000021.1"/>
</dbReference>
<dbReference type="PIRSF" id="PIRSF033091">
    <property type="entry name" value="Pesterase_YhaO"/>
    <property type="match status" value="1"/>
</dbReference>
<dbReference type="Pfam" id="PF00149">
    <property type="entry name" value="Metallophos"/>
    <property type="match status" value="1"/>
</dbReference>
<dbReference type="InterPro" id="IPR050535">
    <property type="entry name" value="DNA_Repair-Maintenance_Comp"/>
</dbReference>
<proteinExistence type="predicted"/>
<comment type="caution">
    <text evidence="3">The sequence shown here is derived from an EMBL/GenBank/DDBJ whole genome shotgun (WGS) entry which is preliminary data.</text>
</comment>
<gene>
    <name evidence="3" type="ORF">J2W31_005918</name>
</gene>
<keyword evidence="1" id="KW-0378">Hydrolase</keyword>
<dbReference type="InterPro" id="IPR004843">
    <property type="entry name" value="Calcineurin-like_PHP"/>
</dbReference>
<keyword evidence="3" id="KW-0540">Nuclease</keyword>
<organism evidence="3 4">
    <name type="scientific">Variovorax boronicumulans</name>
    <dbReference type="NCBI Taxonomy" id="436515"/>
    <lineage>
        <taxon>Bacteria</taxon>
        <taxon>Pseudomonadati</taxon>
        <taxon>Pseudomonadota</taxon>
        <taxon>Betaproteobacteria</taxon>
        <taxon>Burkholderiales</taxon>
        <taxon>Comamonadaceae</taxon>
        <taxon>Variovorax</taxon>
    </lineage>
</organism>
<dbReference type="InterPro" id="IPR041796">
    <property type="entry name" value="Mre11_N"/>
</dbReference>
<dbReference type="Gene3D" id="3.60.21.10">
    <property type="match status" value="1"/>
</dbReference>
<evidence type="ECO:0000256" key="1">
    <source>
        <dbReference type="ARBA" id="ARBA00022801"/>
    </source>
</evidence>
<dbReference type="CDD" id="cd00840">
    <property type="entry name" value="MPP_Mre11_N"/>
    <property type="match status" value="1"/>
</dbReference>
<dbReference type="SUPFAM" id="SSF56300">
    <property type="entry name" value="Metallo-dependent phosphatases"/>
    <property type="match status" value="1"/>
</dbReference>
<dbReference type="Proteomes" id="UP001242045">
    <property type="component" value="Unassembled WGS sequence"/>
</dbReference>
<dbReference type="EMBL" id="JAUSRD010000021">
    <property type="protein sequence ID" value="MDP9896777.1"/>
    <property type="molecule type" value="Genomic_DNA"/>
</dbReference>
<dbReference type="InterPro" id="IPR029052">
    <property type="entry name" value="Metallo-depent_PP-like"/>
</dbReference>
<dbReference type="PANTHER" id="PTHR30337:SF7">
    <property type="entry name" value="PHOSPHOESTERASE"/>
    <property type="match status" value="1"/>
</dbReference>
<evidence type="ECO:0000313" key="4">
    <source>
        <dbReference type="Proteomes" id="UP001242045"/>
    </source>
</evidence>
<sequence>MGFKFIHTADIHLDSPLRGLSAYENAPAERLRNVSREALKELVTRAIDEEVSFVVISGDLYDGDWRDYNTGIFFAGQMGRLAKANIRVFLLHGNHDAESEMTRKLALPSNVTVFSSKSAHVHKIDDFKVALHGQSFANRAVLENLASGYKPKVDGYYNIGMLHTALEGYVAHPNYAPCTINELHGKGYDYWALGHVHEYQMWEGASTIVFPGNLQGRHVRETGRKGAVCVTVDDAGHATVDRLYLDILRWEKLGVDVGACANIDDVAHAVGAGLTGLLEADGVPRAVRVVLEGQTRLHGALVGAPALVRAQVLAQVEAIDPEQFWIEKVRVATTAMGAPAPGEAREALADLQAIFAEASSDPDFMAHLQQQLQPFLNKVSDEMNEDVPLLELARQKRFSEMVLEVAPALLSQLNAKGL</sequence>